<dbReference type="EC" id="6.3.5.3" evidence="12"/>
<dbReference type="FunFam" id="3.90.650.10:FF:000024">
    <property type="entry name" value="Phosphoribosylformylglycinamidine synthase"/>
    <property type="match status" value="1"/>
</dbReference>
<dbReference type="EMBL" id="CP120956">
    <property type="protein sequence ID" value="WFF79479.1"/>
    <property type="molecule type" value="Genomic_DNA"/>
</dbReference>
<feature type="binding site" evidence="12">
    <location>
        <position position="693"/>
    </location>
    <ligand>
        <name>ATP</name>
        <dbReference type="ChEBI" id="CHEBI:30616"/>
    </ligand>
</feature>
<evidence type="ECO:0000313" key="18">
    <source>
        <dbReference type="EMBL" id="WFF79479.1"/>
    </source>
</evidence>
<dbReference type="Pfam" id="PF18076">
    <property type="entry name" value="FGAR-AT_N"/>
    <property type="match status" value="1"/>
</dbReference>
<dbReference type="InterPro" id="IPR036921">
    <property type="entry name" value="PurM-like_N_sf"/>
</dbReference>
<keyword evidence="8 12" id="KW-0067">ATP-binding</keyword>
<dbReference type="InterPro" id="IPR036676">
    <property type="entry name" value="PurM-like_C_sf"/>
</dbReference>
<organism evidence="18 19">
    <name type="scientific">Delftia tsuruhatensis</name>
    <dbReference type="NCBI Taxonomy" id="180282"/>
    <lineage>
        <taxon>Bacteria</taxon>
        <taxon>Pseudomonadati</taxon>
        <taxon>Pseudomonadota</taxon>
        <taxon>Betaproteobacteria</taxon>
        <taxon>Burkholderiales</taxon>
        <taxon>Comamonadaceae</taxon>
        <taxon>Delftia</taxon>
    </lineage>
</organism>
<evidence type="ECO:0000256" key="3">
    <source>
        <dbReference type="ARBA" id="ARBA00022490"/>
    </source>
</evidence>
<evidence type="ECO:0000256" key="4">
    <source>
        <dbReference type="ARBA" id="ARBA00022598"/>
    </source>
</evidence>
<sequence>MTLHLTQFEGGNALSSFRAQQLLTDLVAIHPKITGIAARFVHLVATDAAPTPALQERLQALLTYGDPYEGPQGPADGTALVVTPRLGTISPWASKATDIARNCGLEVFRVERITEYRVVLKSGLLGGKPELLAEQTAQIAALLHDRMTESVFATRAEAEQLFSALEAAPMEFVDVLGGGRAALETANRQWGLALADDEIDYLVDAFKGLKRNPTDVELMMFAQANSEHCRHKIFNAQFTIDGVAQDKSLFGMIRNTHQVSPQHTVVAYSDNASIMEGHEVERFVATFEAALDKIKAPSYQKKKAVNHVLMKVETHNHPTAISPFPGASTGAGGEIRDEGATGRGSKPKAGLSGFTVSKLWGSEVGKPEHIASPLQIMIEGPLGGAAFNNEFGRPNLTGYFREYEQQVGVGADAVMRGYHKPIMIAGGLGVIDSELTRKIEFPAGTLLIQLGGPGMRIGMGGGAASSMASGTNAAELDFDSVQRGNPEIERRAQEVINHCWAQGDKNPILAIHDVGAGGLSNAFPELTNDAGRGARFDLRAVNLEESGLAPKEIWSNESQERYVLAIAPESLAEFTAFCERERCPFAVIGTATEERQLVLEDTAVASGDQKFPVDMPMNVLLGKPPKMHRDVATVQRELPPMDLTGVPLEKAVIDVLAHPTVASKRFLITIGDRAVGGLTHRDQMVGPWQVPVADVAVTLADFQGFKGEAMAMGERTPLAAINAPASGRMAVAEAITNMLAAPIELSRVKMSANWMAACGEPGEDAALYATVKAVGMELCPQLDISIPVGKDSLSMRTQWNEGGQVKKVTSPVSLIITGFASIDDVRGTLTPQLDASEDDSTLVLVDLGRGKMRMGGSILGQVLGQTGNETPDLDDAKDLIALVDAVNDLRAKGQILAYHDKGDGGLLATVAEMAFAGHVGVAINVDMLVTEGDGISDSRMDSGEGKNWASQISGRRDDMTLRALFNEELGAVLQIRTADRAAVLQTLREHGLSTCSHIIGKTRPASSKVDAGKGELQVWRDAKSVFGASLSDLHQVWDAVSWKIAQQRDNPACADSEHAAAGEPADPGMHLHLTFDPAENPAAPFLNLGARPRVAVLREQGVNSHVEMAYAFTEAGFDAVDVHMTDLQSGRAQLQDFAGVVACGGFSYGDTLGAGIGWARSITFNDSLSAQFQQFFGRSDTFGLGVCNGCQMFAELADIIPGAQDWPRFTQNQSNRFEARLSMVEVLESPSLFLQGMAGSRLPIAVAHGEGFANFRFRGNADKAIASMRYVDNHGKATEQYPFNPNGSAGGLTAVTTADGRFTAMMPHPERVFRNVQMSWTNGDKSEFSPWMRVWRNARKWLG</sequence>
<comment type="pathway">
    <text evidence="1 12">Purine metabolism; IMP biosynthesis via de novo pathway; 5-amino-1-(5-phospho-D-ribosyl)imidazole from N(2)-formyl-N(1)-(5-phospho-D-ribosyl)glycinamide: step 1/2.</text>
</comment>
<evidence type="ECO:0000313" key="19">
    <source>
        <dbReference type="Proteomes" id="UP001219066"/>
    </source>
</evidence>
<keyword evidence="10 12" id="KW-0315">Glutamine amidotransferase</keyword>
<dbReference type="FunFam" id="3.30.1330.10:FF:000005">
    <property type="entry name" value="Phosphoribosylformylglycinamidine synthase"/>
    <property type="match status" value="1"/>
</dbReference>
<dbReference type="SMART" id="SM01211">
    <property type="entry name" value="GATase_5"/>
    <property type="match status" value="1"/>
</dbReference>
<dbReference type="GO" id="GO:0005524">
    <property type="term" value="F:ATP binding"/>
    <property type="evidence" value="ECO:0007669"/>
    <property type="project" value="UniProtKB-UniRule"/>
</dbReference>
<evidence type="ECO:0000259" key="16">
    <source>
        <dbReference type="Pfam" id="PF18076"/>
    </source>
</evidence>
<dbReference type="Pfam" id="PF02769">
    <property type="entry name" value="AIRS_C"/>
    <property type="match status" value="2"/>
</dbReference>
<dbReference type="SUPFAM" id="SSF55326">
    <property type="entry name" value="PurM N-terminal domain-like"/>
    <property type="match status" value="2"/>
</dbReference>
<dbReference type="NCBIfam" id="TIGR01735">
    <property type="entry name" value="FGAM_synt"/>
    <property type="match status" value="1"/>
</dbReference>
<evidence type="ECO:0000256" key="13">
    <source>
        <dbReference type="SAM" id="MobiDB-lite"/>
    </source>
</evidence>
<evidence type="ECO:0000259" key="15">
    <source>
        <dbReference type="Pfam" id="PF18072"/>
    </source>
</evidence>
<dbReference type="SUPFAM" id="SSF82697">
    <property type="entry name" value="PurS-like"/>
    <property type="match status" value="1"/>
</dbReference>
<dbReference type="SUPFAM" id="SSF52317">
    <property type="entry name" value="Class I glutamine amidotransferase-like"/>
    <property type="match status" value="1"/>
</dbReference>
<protein>
    <recommendedName>
        <fullName evidence="12">Phosphoribosylformylglycinamidine synthase</fullName>
        <shortName evidence="12">FGAM synthase</shortName>
        <shortName evidence="12">FGAMS</shortName>
        <ecNumber evidence="12">6.3.5.3</ecNumber>
    </recommendedName>
    <alternativeName>
        <fullName evidence="12">Formylglycinamide ribonucleotide amidotransferase</fullName>
        <shortName evidence="12">FGAR amidotransferase</shortName>
        <shortName evidence="12">FGAR-AT</shortName>
    </alternativeName>
</protein>
<dbReference type="GO" id="GO:0046872">
    <property type="term" value="F:metal ion binding"/>
    <property type="evidence" value="ECO:0007669"/>
    <property type="project" value="UniProtKB-KW"/>
</dbReference>
<comment type="subunit">
    <text evidence="12">Monomer.</text>
</comment>
<dbReference type="Pfam" id="PF18072">
    <property type="entry name" value="FGAR-AT_linker"/>
    <property type="match status" value="1"/>
</dbReference>
<evidence type="ECO:0000256" key="8">
    <source>
        <dbReference type="ARBA" id="ARBA00022840"/>
    </source>
</evidence>
<feature type="binding site" evidence="12">
    <location>
        <position position="694"/>
    </location>
    <ligand>
        <name>Mg(2+)</name>
        <dbReference type="ChEBI" id="CHEBI:18420"/>
    </ligand>
</feature>
<keyword evidence="9 12" id="KW-0460">Magnesium</keyword>
<dbReference type="FunFam" id="3.40.50.880:FF:000008">
    <property type="entry name" value="Phosphoribosylformylglycinamidine synthase"/>
    <property type="match status" value="1"/>
</dbReference>
<keyword evidence="6 12" id="KW-0547">Nucleotide-binding</keyword>
<keyword evidence="7 12" id="KW-0658">Purine biosynthesis</keyword>
<evidence type="ECO:0000256" key="7">
    <source>
        <dbReference type="ARBA" id="ARBA00022755"/>
    </source>
</evidence>
<dbReference type="InterPro" id="IPR055181">
    <property type="entry name" value="FGAR-AT_PurM_N-like"/>
</dbReference>
<keyword evidence="3 12" id="KW-0963">Cytoplasm</keyword>
<dbReference type="InterPro" id="IPR010918">
    <property type="entry name" value="PurM-like_C_dom"/>
</dbReference>
<evidence type="ECO:0000256" key="1">
    <source>
        <dbReference type="ARBA" id="ARBA00004920"/>
    </source>
</evidence>
<dbReference type="Proteomes" id="UP001219066">
    <property type="component" value="Chromosome"/>
</dbReference>
<feature type="region of interest" description="Disordered" evidence="13">
    <location>
        <begin position="317"/>
        <end position="349"/>
    </location>
</feature>
<evidence type="ECO:0000256" key="10">
    <source>
        <dbReference type="ARBA" id="ARBA00022962"/>
    </source>
</evidence>
<name>A0AAX3SH86_9BURK</name>
<comment type="similarity">
    <text evidence="2 12">In the N-terminal section; belongs to the FGAMS family.</text>
</comment>
<evidence type="ECO:0000256" key="9">
    <source>
        <dbReference type="ARBA" id="ARBA00022842"/>
    </source>
</evidence>
<evidence type="ECO:0000259" key="17">
    <source>
        <dbReference type="Pfam" id="PF22689"/>
    </source>
</evidence>
<feature type="binding site" evidence="12">
    <location>
        <begin position="397"/>
        <end position="399"/>
    </location>
    <ligand>
        <name>ATP</name>
        <dbReference type="ChEBI" id="CHEBI:30616"/>
    </ligand>
</feature>
<dbReference type="Gene3D" id="3.30.1330.10">
    <property type="entry name" value="PurM-like, N-terminal domain"/>
    <property type="match status" value="2"/>
</dbReference>
<dbReference type="SUPFAM" id="SSF56042">
    <property type="entry name" value="PurM C-terminal domain-like"/>
    <property type="match status" value="2"/>
</dbReference>
<dbReference type="NCBIfam" id="NF003672">
    <property type="entry name" value="PRK05297.1"/>
    <property type="match status" value="1"/>
</dbReference>
<dbReference type="PROSITE" id="PS51273">
    <property type="entry name" value="GATASE_TYPE_1"/>
    <property type="match status" value="1"/>
</dbReference>
<dbReference type="RefSeq" id="WP_277848781.1">
    <property type="nucleotide sequence ID" value="NZ_CP120956.1"/>
</dbReference>
<dbReference type="Pfam" id="PF13507">
    <property type="entry name" value="GATase_5"/>
    <property type="match status" value="1"/>
</dbReference>
<feature type="active site" evidence="12">
    <location>
        <position position="1308"/>
    </location>
</feature>
<comment type="caution">
    <text evidence="12">Lacks conserved residue(s) required for the propagation of feature annotation.</text>
</comment>
<dbReference type="FunFam" id="1.10.8.750:FF:000002">
    <property type="entry name" value="Phosphoribosylformylglycinamidine synthase"/>
    <property type="match status" value="1"/>
</dbReference>
<comment type="subcellular location">
    <subcellularLocation>
        <location evidence="12">Cytoplasm</location>
    </subcellularLocation>
</comment>
<feature type="binding site" evidence="12">
    <location>
        <position position="737"/>
    </location>
    <ligand>
        <name>Mg(2+)</name>
        <dbReference type="ChEBI" id="CHEBI:18420"/>
    </ligand>
</feature>
<dbReference type="CDD" id="cd02203">
    <property type="entry name" value="PurL_repeat1"/>
    <property type="match status" value="1"/>
</dbReference>
<feature type="active site" description="Nucleophile" evidence="12">
    <location>
        <position position="1187"/>
    </location>
</feature>
<dbReference type="GO" id="GO:0004642">
    <property type="term" value="F:phosphoribosylformylglycinamidine synthase activity"/>
    <property type="evidence" value="ECO:0007669"/>
    <property type="project" value="UniProtKB-UniRule"/>
</dbReference>
<proteinExistence type="inferred from homology"/>
<evidence type="ECO:0000256" key="12">
    <source>
        <dbReference type="HAMAP-Rule" id="MF_00419"/>
    </source>
</evidence>
<feature type="domain" description="Phosphoribosylformylglycinamidine synthase N-terminal" evidence="16">
    <location>
        <begin position="39"/>
        <end position="162"/>
    </location>
</feature>
<feature type="domain" description="PurM-like C-terminal" evidence="14">
    <location>
        <begin position="852"/>
        <end position="1003"/>
    </location>
</feature>
<dbReference type="InterPro" id="IPR040707">
    <property type="entry name" value="FGAR-AT_N"/>
</dbReference>
<feature type="active site" evidence="12">
    <location>
        <position position="1310"/>
    </location>
</feature>
<dbReference type="Gene3D" id="1.10.8.750">
    <property type="entry name" value="Phosphoribosylformylglycinamidine synthase, linker domain"/>
    <property type="match status" value="1"/>
</dbReference>
<gene>
    <name evidence="12 18" type="primary">purL</name>
    <name evidence="18" type="synonym">purI</name>
    <name evidence="18" type="ORF">PYR84_21415</name>
</gene>
<dbReference type="Pfam" id="PF22689">
    <property type="entry name" value="FGAR-AT_PurM_N-like"/>
    <property type="match status" value="1"/>
</dbReference>
<dbReference type="InterPro" id="IPR036604">
    <property type="entry name" value="PurS-like_sf"/>
</dbReference>
<keyword evidence="5 12" id="KW-0479">Metal-binding</keyword>
<accession>A0AAX3SH86</accession>
<feature type="binding site" evidence="12">
    <location>
        <begin position="326"/>
        <end position="337"/>
    </location>
    <ligand>
        <name>ATP</name>
        <dbReference type="ChEBI" id="CHEBI:30616"/>
    </ligand>
</feature>
<dbReference type="InterPro" id="IPR010073">
    <property type="entry name" value="PurL_large"/>
</dbReference>
<dbReference type="CDD" id="cd01740">
    <property type="entry name" value="GATase1_FGAR_AT"/>
    <property type="match status" value="1"/>
</dbReference>
<feature type="domain" description="Phosphoribosylformylglycinamidine synthase linker" evidence="15">
    <location>
        <begin position="183"/>
        <end position="232"/>
    </location>
</feature>
<dbReference type="GO" id="GO:0005737">
    <property type="term" value="C:cytoplasm"/>
    <property type="evidence" value="ECO:0007669"/>
    <property type="project" value="UniProtKB-SubCell"/>
</dbReference>
<keyword evidence="4 12" id="KW-0436">Ligase</keyword>
<dbReference type="HAMAP" id="MF_00419">
    <property type="entry name" value="PurL_1"/>
    <property type="match status" value="1"/>
</dbReference>
<reference evidence="18" key="1">
    <citation type="submission" date="2023-03" db="EMBL/GenBank/DDBJ databases">
        <title>Synergistic degradation of erythromycin by symbiotic bacteria Ery-6A and Ery-6B and application in simulated water remediation.</title>
        <authorList>
            <person name="Xu S."/>
        </authorList>
    </citation>
    <scope>NUCLEOTIDE SEQUENCE</scope>
    <source>
        <strain evidence="18">Ery-6A</strain>
    </source>
</reference>
<dbReference type="Gene3D" id="3.90.650.10">
    <property type="entry name" value="PurM-like C-terminal domain"/>
    <property type="match status" value="2"/>
</dbReference>
<evidence type="ECO:0000256" key="5">
    <source>
        <dbReference type="ARBA" id="ARBA00022723"/>
    </source>
</evidence>
<dbReference type="SUPFAM" id="SSF109736">
    <property type="entry name" value="FGAM synthase PurL, linker domain"/>
    <property type="match status" value="1"/>
</dbReference>
<dbReference type="PANTHER" id="PTHR10099">
    <property type="entry name" value="PHOSPHORIBOSYLFORMYLGLYCINAMIDINE SYNTHASE"/>
    <property type="match status" value="1"/>
</dbReference>
<feature type="domain" description="FGAR-AT PurM N-terminal-like" evidence="17">
    <location>
        <begin position="663"/>
        <end position="820"/>
    </location>
</feature>
<dbReference type="Gene3D" id="3.40.50.880">
    <property type="match status" value="1"/>
</dbReference>
<dbReference type="PANTHER" id="PTHR10099:SF1">
    <property type="entry name" value="PHOSPHORIBOSYLFORMYLGLYCINAMIDINE SYNTHASE"/>
    <property type="match status" value="1"/>
</dbReference>
<evidence type="ECO:0000256" key="6">
    <source>
        <dbReference type="ARBA" id="ARBA00022741"/>
    </source>
</evidence>
<dbReference type="InterPro" id="IPR041609">
    <property type="entry name" value="PurL_linker"/>
</dbReference>
<feature type="binding site" evidence="12">
    <location>
        <position position="733"/>
    </location>
    <ligand>
        <name>Mg(2+)</name>
        <dbReference type="ChEBI" id="CHEBI:18420"/>
    </ligand>
</feature>
<comment type="function">
    <text evidence="12">Phosphoribosylformylglycinamidine synthase involved in the purines biosynthetic pathway. Catalyzes the ATP-dependent conversion of formylglycinamide ribonucleotide (FGAR) and glutamine to yield formylglycinamidine ribonucleotide (FGAM) and glutamate.</text>
</comment>
<feature type="region of interest" description="Disordered" evidence="13">
    <location>
        <begin position="1051"/>
        <end position="1070"/>
    </location>
</feature>
<dbReference type="InterPro" id="IPR029062">
    <property type="entry name" value="Class_I_gatase-like"/>
</dbReference>
<feature type="domain" description="PurM-like C-terminal" evidence="14">
    <location>
        <begin position="443"/>
        <end position="599"/>
    </location>
</feature>
<evidence type="ECO:0000259" key="14">
    <source>
        <dbReference type="Pfam" id="PF02769"/>
    </source>
</evidence>
<comment type="catalytic activity">
    <reaction evidence="11 12">
        <text>N(2)-formyl-N(1)-(5-phospho-beta-D-ribosyl)glycinamide + L-glutamine + ATP + H2O = 2-formamido-N(1)-(5-O-phospho-beta-D-ribosyl)acetamidine + L-glutamate + ADP + phosphate + H(+)</text>
        <dbReference type="Rhea" id="RHEA:17129"/>
        <dbReference type="ChEBI" id="CHEBI:15377"/>
        <dbReference type="ChEBI" id="CHEBI:15378"/>
        <dbReference type="ChEBI" id="CHEBI:29985"/>
        <dbReference type="ChEBI" id="CHEBI:30616"/>
        <dbReference type="ChEBI" id="CHEBI:43474"/>
        <dbReference type="ChEBI" id="CHEBI:58359"/>
        <dbReference type="ChEBI" id="CHEBI:147286"/>
        <dbReference type="ChEBI" id="CHEBI:147287"/>
        <dbReference type="ChEBI" id="CHEBI:456216"/>
        <dbReference type="EC" id="6.3.5.3"/>
    </reaction>
</comment>
<feature type="binding site" evidence="12">
    <location>
        <position position="900"/>
    </location>
    <ligand>
        <name>Mg(2+)</name>
        <dbReference type="ChEBI" id="CHEBI:18420"/>
    </ligand>
</feature>
<dbReference type="GO" id="GO:0006189">
    <property type="term" value="P:'de novo' IMP biosynthetic process"/>
    <property type="evidence" value="ECO:0007669"/>
    <property type="project" value="UniProtKB-UniRule"/>
</dbReference>
<evidence type="ECO:0000256" key="11">
    <source>
        <dbReference type="ARBA" id="ARBA00052585"/>
    </source>
</evidence>
<evidence type="ECO:0000256" key="2">
    <source>
        <dbReference type="ARBA" id="ARBA00008608"/>
    </source>
</evidence>
<dbReference type="CDD" id="cd02204">
    <property type="entry name" value="PurL_repeat2"/>
    <property type="match status" value="1"/>
</dbReference>